<protein>
    <submittedName>
        <fullName evidence="1">Uncharacterized protein</fullName>
    </submittedName>
</protein>
<dbReference type="GeneID" id="78289730"/>
<gene>
    <name evidence="1" type="ORF">SAMN04489758_103145</name>
</gene>
<dbReference type="EMBL" id="FOIN01000003">
    <property type="protein sequence ID" value="SET21229.1"/>
    <property type="molecule type" value="Genomic_DNA"/>
</dbReference>
<organism evidence="1 2">
    <name type="scientific">Thomasclavelia cocleata</name>
    <dbReference type="NCBI Taxonomy" id="69824"/>
    <lineage>
        <taxon>Bacteria</taxon>
        <taxon>Bacillati</taxon>
        <taxon>Bacillota</taxon>
        <taxon>Erysipelotrichia</taxon>
        <taxon>Erysipelotrichales</taxon>
        <taxon>Coprobacillaceae</taxon>
        <taxon>Thomasclavelia</taxon>
    </lineage>
</organism>
<dbReference type="AlphaFoldDB" id="A0A1I0CP08"/>
<name>A0A1I0CP08_9FIRM</name>
<dbReference type="Proteomes" id="UP000198558">
    <property type="component" value="Unassembled WGS sequence"/>
</dbReference>
<dbReference type="RefSeq" id="WP_157796056.1">
    <property type="nucleotide sequence ID" value="NZ_FOIN01000003.1"/>
</dbReference>
<keyword evidence="2" id="KW-1185">Reference proteome</keyword>
<accession>A0A1I0CP08</accession>
<reference evidence="2" key="1">
    <citation type="submission" date="2016-10" db="EMBL/GenBank/DDBJ databases">
        <authorList>
            <person name="Varghese N."/>
            <person name="Submissions S."/>
        </authorList>
    </citation>
    <scope>NUCLEOTIDE SEQUENCE [LARGE SCALE GENOMIC DNA]</scope>
    <source>
        <strain evidence="2">DSM 1551</strain>
    </source>
</reference>
<evidence type="ECO:0000313" key="2">
    <source>
        <dbReference type="Proteomes" id="UP000198558"/>
    </source>
</evidence>
<sequence length="46" mass="5552">MSIDTCKEEAFKEFDSTFITLLEFKKDKDYEMMRFYGAQLLGKFKK</sequence>
<evidence type="ECO:0000313" key="1">
    <source>
        <dbReference type="EMBL" id="SET21229.1"/>
    </source>
</evidence>
<proteinExistence type="predicted"/>